<dbReference type="PANTHER" id="PTHR46417">
    <property type="entry name" value="TRNA (GUANINE-N(1)-)-METHYLTRANSFERASE"/>
    <property type="match status" value="1"/>
</dbReference>
<evidence type="ECO:0000256" key="9">
    <source>
        <dbReference type="ARBA" id="ARBA00022679"/>
    </source>
</evidence>
<comment type="function">
    <text evidence="1 15 17">Specifically methylates guanosine-37 in various tRNAs.</text>
</comment>
<dbReference type="STRING" id="688269.Theth_0787"/>
<dbReference type="GO" id="GO:0005829">
    <property type="term" value="C:cytosol"/>
    <property type="evidence" value="ECO:0007669"/>
    <property type="project" value="TreeGrafter"/>
</dbReference>
<dbReference type="InterPro" id="IPR029026">
    <property type="entry name" value="tRNA_m1G_MTases_N"/>
</dbReference>
<dbReference type="Gene3D" id="3.40.1280.10">
    <property type="match status" value="1"/>
</dbReference>
<dbReference type="EC" id="2.1.1.228" evidence="5 15"/>
<dbReference type="NCBIfam" id="NF000648">
    <property type="entry name" value="PRK00026.1"/>
    <property type="match status" value="1"/>
</dbReference>
<dbReference type="OrthoDB" id="9807416at2"/>
<dbReference type="Proteomes" id="UP000006804">
    <property type="component" value="Chromosome"/>
</dbReference>
<dbReference type="GO" id="GO:0052906">
    <property type="term" value="F:tRNA (guanine(37)-N1)-methyltransferase activity"/>
    <property type="evidence" value="ECO:0007669"/>
    <property type="project" value="UniProtKB-UniRule"/>
</dbReference>
<evidence type="ECO:0000256" key="1">
    <source>
        <dbReference type="ARBA" id="ARBA00002634"/>
    </source>
</evidence>
<evidence type="ECO:0000256" key="13">
    <source>
        <dbReference type="ARBA" id="ARBA00033392"/>
    </source>
</evidence>
<keyword evidence="11 15" id="KW-0819">tRNA processing</keyword>
<dbReference type="InterPro" id="IPR002649">
    <property type="entry name" value="tRNA_m1G_MeTrfase_TrmD"/>
</dbReference>
<dbReference type="AlphaFoldDB" id="F7YY57"/>
<reference evidence="19 20" key="1">
    <citation type="submission" date="2010-11" db="EMBL/GenBank/DDBJ databases">
        <title>The complete genome of Thermotoga thermarum DSM 5069.</title>
        <authorList>
            <consortium name="US DOE Joint Genome Institute (JGI-PGF)"/>
            <person name="Lucas S."/>
            <person name="Copeland A."/>
            <person name="Lapidus A."/>
            <person name="Bruce D."/>
            <person name="Goodwin L."/>
            <person name="Pitluck S."/>
            <person name="Kyrpides N."/>
            <person name="Mavromatis K."/>
            <person name="Ivanova N."/>
            <person name="Zeytun A."/>
            <person name="Brettin T."/>
            <person name="Detter J.C."/>
            <person name="Tapia R."/>
            <person name="Han C."/>
            <person name="Land M."/>
            <person name="Hauser L."/>
            <person name="Markowitz V."/>
            <person name="Cheng J.-F."/>
            <person name="Hugenholtz P."/>
            <person name="Woyke T."/>
            <person name="Wu D."/>
            <person name="Spring S."/>
            <person name="Schroeder M."/>
            <person name="Brambilla E."/>
            <person name="Klenk H.-P."/>
            <person name="Eisen J.A."/>
        </authorList>
    </citation>
    <scope>NUCLEOTIDE SEQUENCE [LARGE SCALE GENOMIC DNA]</scope>
    <source>
        <strain evidence="19 20">DSM 5069</strain>
    </source>
</reference>
<dbReference type="EMBL" id="CP002351">
    <property type="protein sequence ID" value="AEH50871.1"/>
    <property type="molecule type" value="Genomic_DNA"/>
</dbReference>
<evidence type="ECO:0000256" key="3">
    <source>
        <dbReference type="ARBA" id="ARBA00007630"/>
    </source>
</evidence>
<comment type="subunit">
    <text evidence="4 15 17">Homodimer.</text>
</comment>
<keyword evidence="10 15" id="KW-0949">S-adenosyl-L-methionine</keyword>
<dbReference type="NCBIfam" id="TIGR00088">
    <property type="entry name" value="trmD"/>
    <property type="match status" value="1"/>
</dbReference>
<protein>
    <recommendedName>
        <fullName evidence="6 15">tRNA (guanine-N(1)-)-methyltransferase</fullName>
        <ecNumber evidence="5 15">2.1.1.228</ecNumber>
    </recommendedName>
    <alternativeName>
        <fullName evidence="12 15">M1G-methyltransferase</fullName>
    </alternativeName>
    <alternativeName>
        <fullName evidence="13 15">tRNA [GM37] methyltransferase</fullName>
    </alternativeName>
</protein>
<dbReference type="SUPFAM" id="SSF75217">
    <property type="entry name" value="alpha/beta knot"/>
    <property type="match status" value="1"/>
</dbReference>
<dbReference type="InterPro" id="IPR023148">
    <property type="entry name" value="tRNA_m1G_MeTrfase_C_sf"/>
</dbReference>
<evidence type="ECO:0000256" key="17">
    <source>
        <dbReference type="RuleBase" id="RU003464"/>
    </source>
</evidence>
<evidence type="ECO:0000256" key="16">
    <source>
        <dbReference type="PIRSR" id="PIRSR000386-1"/>
    </source>
</evidence>
<dbReference type="HAMAP" id="MF_00605">
    <property type="entry name" value="TrmD"/>
    <property type="match status" value="1"/>
</dbReference>
<dbReference type="PANTHER" id="PTHR46417:SF1">
    <property type="entry name" value="TRNA (GUANINE-N(1)-)-METHYLTRANSFERASE"/>
    <property type="match status" value="1"/>
</dbReference>
<evidence type="ECO:0000256" key="10">
    <source>
        <dbReference type="ARBA" id="ARBA00022691"/>
    </source>
</evidence>
<keyword evidence="7 15" id="KW-0963">Cytoplasm</keyword>
<evidence type="ECO:0000259" key="18">
    <source>
        <dbReference type="Pfam" id="PF01746"/>
    </source>
</evidence>
<dbReference type="Pfam" id="PF01746">
    <property type="entry name" value="tRNA_m1G_MT"/>
    <property type="match status" value="1"/>
</dbReference>
<evidence type="ECO:0000256" key="2">
    <source>
        <dbReference type="ARBA" id="ARBA00004496"/>
    </source>
</evidence>
<dbReference type="InterPro" id="IPR016009">
    <property type="entry name" value="tRNA_MeTrfase_TRMD/TRM10"/>
</dbReference>
<evidence type="ECO:0000256" key="8">
    <source>
        <dbReference type="ARBA" id="ARBA00022603"/>
    </source>
</evidence>
<comment type="catalytic activity">
    <reaction evidence="14 15 17">
        <text>guanosine(37) in tRNA + S-adenosyl-L-methionine = N(1)-methylguanosine(37) in tRNA + S-adenosyl-L-homocysteine + H(+)</text>
        <dbReference type="Rhea" id="RHEA:36899"/>
        <dbReference type="Rhea" id="RHEA-COMP:10145"/>
        <dbReference type="Rhea" id="RHEA-COMP:10147"/>
        <dbReference type="ChEBI" id="CHEBI:15378"/>
        <dbReference type="ChEBI" id="CHEBI:57856"/>
        <dbReference type="ChEBI" id="CHEBI:59789"/>
        <dbReference type="ChEBI" id="CHEBI:73542"/>
        <dbReference type="ChEBI" id="CHEBI:74269"/>
        <dbReference type="EC" id="2.1.1.228"/>
    </reaction>
</comment>
<keyword evidence="9 15" id="KW-0808">Transferase</keyword>
<evidence type="ECO:0000256" key="15">
    <source>
        <dbReference type="HAMAP-Rule" id="MF_00605"/>
    </source>
</evidence>
<feature type="binding site" evidence="15 16">
    <location>
        <begin position="131"/>
        <end position="136"/>
    </location>
    <ligand>
        <name>S-adenosyl-L-methionine</name>
        <dbReference type="ChEBI" id="CHEBI:59789"/>
    </ligand>
</feature>
<dbReference type="PATRIC" id="fig|688269.3.peg.811"/>
<name>F7YY57_9THEM</name>
<dbReference type="CDD" id="cd18080">
    <property type="entry name" value="TrmD-like"/>
    <property type="match status" value="1"/>
</dbReference>
<dbReference type="FunFam" id="3.40.1280.10:FF:000001">
    <property type="entry name" value="tRNA (guanine-N(1)-)-methyltransferase"/>
    <property type="match status" value="1"/>
</dbReference>
<evidence type="ECO:0000256" key="7">
    <source>
        <dbReference type="ARBA" id="ARBA00022490"/>
    </source>
</evidence>
<evidence type="ECO:0000256" key="14">
    <source>
        <dbReference type="ARBA" id="ARBA00047783"/>
    </source>
</evidence>
<evidence type="ECO:0000313" key="19">
    <source>
        <dbReference type="EMBL" id="AEH50871.1"/>
    </source>
</evidence>
<gene>
    <name evidence="15" type="primary">trmD</name>
    <name evidence="19" type="ORF">Theth_0787</name>
</gene>
<proteinExistence type="inferred from homology"/>
<evidence type="ECO:0000256" key="11">
    <source>
        <dbReference type="ARBA" id="ARBA00022694"/>
    </source>
</evidence>
<keyword evidence="8 15" id="KW-0489">Methyltransferase</keyword>
<organism evidence="19 20">
    <name type="scientific">Pseudothermotoga thermarum DSM 5069</name>
    <dbReference type="NCBI Taxonomy" id="688269"/>
    <lineage>
        <taxon>Bacteria</taxon>
        <taxon>Thermotogati</taxon>
        <taxon>Thermotogota</taxon>
        <taxon>Thermotogae</taxon>
        <taxon>Thermotogales</taxon>
        <taxon>Thermotogaceae</taxon>
        <taxon>Pseudothermotoga</taxon>
    </lineage>
</organism>
<dbReference type="Gene3D" id="1.10.1270.20">
    <property type="entry name" value="tRNA(m1g37)methyltransferase, domain 2"/>
    <property type="match status" value="1"/>
</dbReference>
<evidence type="ECO:0000256" key="12">
    <source>
        <dbReference type="ARBA" id="ARBA00029736"/>
    </source>
</evidence>
<dbReference type="GO" id="GO:0002939">
    <property type="term" value="P:tRNA N1-guanine methylation"/>
    <property type="evidence" value="ECO:0007669"/>
    <property type="project" value="TreeGrafter"/>
</dbReference>
<keyword evidence="20" id="KW-1185">Reference proteome</keyword>
<comment type="subcellular location">
    <subcellularLocation>
        <location evidence="2 15 17">Cytoplasm</location>
    </subcellularLocation>
</comment>
<sequence length="245" mass="28202">MRIIIATIFPDFVKVVKEYGVISQAVKDGKLEIEILNLRDFTQDKHKTVDDYPYGGGPGMVMKPEPFYRLYDYVVEKYGKPFVVMTSPQGERFDNKIAMFLSKKENLLILCGRYEGVDERVMKIVDLELSIGDYVLSGGELAAMVICDAVSRFVPGVVEEESLRQDSFFNNLLDHPHYTRPAIFREMKVPEVLLSGNHEEIELYRLSESLKRTAIKRPDLFLKHEFTEKDKQALILLIRGLDKKC</sequence>
<feature type="binding site" evidence="15 16">
    <location>
        <position position="112"/>
    </location>
    <ligand>
        <name>S-adenosyl-L-methionine</name>
        <dbReference type="ChEBI" id="CHEBI:59789"/>
    </ligand>
</feature>
<dbReference type="InterPro" id="IPR029028">
    <property type="entry name" value="Alpha/beta_knot_MTases"/>
</dbReference>
<evidence type="ECO:0000256" key="6">
    <source>
        <dbReference type="ARBA" id="ARBA00014679"/>
    </source>
</evidence>
<accession>F7YY57</accession>
<dbReference type="FunFam" id="1.10.1270.20:FF:000001">
    <property type="entry name" value="tRNA (guanine-N(1)-)-methyltransferase"/>
    <property type="match status" value="1"/>
</dbReference>
<feature type="domain" description="tRNA methyltransferase TRMD/TRM10-type" evidence="18">
    <location>
        <begin position="1"/>
        <end position="222"/>
    </location>
</feature>
<dbReference type="RefSeq" id="WP_013932093.1">
    <property type="nucleotide sequence ID" value="NC_015707.1"/>
</dbReference>
<evidence type="ECO:0000256" key="4">
    <source>
        <dbReference type="ARBA" id="ARBA00011738"/>
    </source>
</evidence>
<comment type="similarity">
    <text evidence="3 15 17">Belongs to the RNA methyltransferase TrmD family.</text>
</comment>
<evidence type="ECO:0000256" key="5">
    <source>
        <dbReference type="ARBA" id="ARBA00012807"/>
    </source>
</evidence>
<dbReference type="PIRSF" id="PIRSF000386">
    <property type="entry name" value="tRNA_mtase"/>
    <property type="match status" value="1"/>
</dbReference>
<evidence type="ECO:0000313" key="20">
    <source>
        <dbReference type="Proteomes" id="UP000006804"/>
    </source>
</evidence>
<dbReference type="KEGG" id="tta:Theth_0787"/>
<dbReference type="HOGENOM" id="CLU_047363_0_1_0"/>
<dbReference type="eggNOG" id="COG0336">
    <property type="taxonomic scope" value="Bacteria"/>
</dbReference>